<proteinExistence type="inferred from homology"/>
<dbReference type="OrthoDB" id="9805933at2"/>
<dbReference type="FunFam" id="3.40.1780.10:FF:000001">
    <property type="entry name" value="S-adenosylmethionine:tRNA ribosyltransferase-isomerase"/>
    <property type="match status" value="1"/>
</dbReference>
<evidence type="ECO:0000256" key="13">
    <source>
        <dbReference type="HAMAP-Rule" id="MF_00113"/>
    </source>
</evidence>
<sequence>MQLSDFDFDLPEALIATRPARPRSSARLLVAEGDAIHDQHVLDLTQWLRPGDRLVLNDTKVIPARLSGLRRREGPEGSTEARIEATLLEPKPGGQWSALLKPLRKVRDGEEIRFSEALSARVENRKEGTATLSFNLAGEDFDAALAEAGAMPLPPYIAARRAADAQDHEDYQTVWARNTGAVAAPTASLHFDDALLAALRERGVEISYVTLHVGAGTFLPVKVEDVSRHKMHGEWGEISETAAAEIAATKAAGGRVIPVGTTALRLIETAARSTGAIAPWQGTTDIFIYPGFAFHVADALMTNFHLPRSTLMMLVSAFMGMERIRAIYAHAVAESYRFFSYGDASLLLPTSRNDTATVADGQSGDGARP</sequence>
<dbReference type="AlphaFoldDB" id="A0A1I0V9L0"/>
<comment type="function">
    <text evidence="13">Transfers and isomerizes the ribose moiety from AdoMet to the 7-aminomethyl group of 7-deazaguanine (preQ1-tRNA) to give epoxyqueuosine (oQ-tRNA).</text>
</comment>
<comment type="subunit">
    <text evidence="3 13">Monomer.</text>
</comment>
<name>A0A1I0V9L0_9RHOB</name>
<evidence type="ECO:0000256" key="6">
    <source>
        <dbReference type="ARBA" id="ARBA00022691"/>
    </source>
</evidence>
<dbReference type="PANTHER" id="PTHR30307:SF0">
    <property type="entry name" value="S-ADENOSYLMETHIONINE:TRNA RIBOSYLTRANSFERASE-ISOMERASE"/>
    <property type="match status" value="1"/>
</dbReference>
<dbReference type="GO" id="GO:0008616">
    <property type="term" value="P:tRNA queuosine(34) biosynthetic process"/>
    <property type="evidence" value="ECO:0007669"/>
    <property type="project" value="UniProtKB-UniRule"/>
</dbReference>
<comment type="subcellular location">
    <subcellularLocation>
        <location evidence="1 13">Cytoplasm</location>
    </subcellularLocation>
</comment>
<dbReference type="SUPFAM" id="SSF111337">
    <property type="entry name" value="QueA-like"/>
    <property type="match status" value="1"/>
</dbReference>
<comment type="catalytic activity">
    <reaction evidence="8 13">
        <text>7-aminomethyl-7-carbaguanosine(34) in tRNA + S-adenosyl-L-methionine = epoxyqueuosine(34) in tRNA + adenine + L-methionine + 2 H(+)</text>
        <dbReference type="Rhea" id="RHEA:32155"/>
        <dbReference type="Rhea" id="RHEA-COMP:10342"/>
        <dbReference type="Rhea" id="RHEA-COMP:18582"/>
        <dbReference type="ChEBI" id="CHEBI:15378"/>
        <dbReference type="ChEBI" id="CHEBI:16708"/>
        <dbReference type="ChEBI" id="CHEBI:57844"/>
        <dbReference type="ChEBI" id="CHEBI:59789"/>
        <dbReference type="ChEBI" id="CHEBI:82833"/>
        <dbReference type="ChEBI" id="CHEBI:194443"/>
        <dbReference type="EC" id="2.4.99.17"/>
    </reaction>
</comment>
<gene>
    <name evidence="13" type="primary">queA</name>
    <name evidence="14" type="ORF">SAMN05421688_0433</name>
</gene>
<evidence type="ECO:0000256" key="1">
    <source>
        <dbReference type="ARBA" id="ARBA00004496"/>
    </source>
</evidence>
<evidence type="ECO:0000256" key="11">
    <source>
        <dbReference type="ARBA" id="ARBA00069325"/>
    </source>
</evidence>
<reference evidence="14 15" key="1">
    <citation type="submission" date="2016-10" db="EMBL/GenBank/DDBJ databases">
        <authorList>
            <person name="de Groot N.N."/>
        </authorList>
    </citation>
    <scope>NUCLEOTIDE SEQUENCE [LARGE SCALE GENOMIC DNA]</scope>
    <source>
        <strain evidence="14 15">DSM 29316</strain>
    </source>
</reference>
<evidence type="ECO:0000256" key="3">
    <source>
        <dbReference type="ARBA" id="ARBA00011245"/>
    </source>
</evidence>
<evidence type="ECO:0000313" key="14">
    <source>
        <dbReference type="EMBL" id="SFA73015.1"/>
    </source>
</evidence>
<dbReference type="GO" id="GO:0005737">
    <property type="term" value="C:cytoplasm"/>
    <property type="evidence" value="ECO:0007669"/>
    <property type="project" value="UniProtKB-SubCell"/>
</dbReference>
<dbReference type="Gene3D" id="2.40.10.240">
    <property type="entry name" value="QueA-like"/>
    <property type="match status" value="1"/>
</dbReference>
<dbReference type="InterPro" id="IPR003699">
    <property type="entry name" value="QueA"/>
</dbReference>
<dbReference type="GO" id="GO:0051075">
    <property type="term" value="F:S-adenosylmethionine:tRNA ribosyltransferase-isomerase activity"/>
    <property type="evidence" value="ECO:0007669"/>
    <property type="project" value="UniProtKB-EC"/>
</dbReference>
<comment type="pathway">
    <text evidence="2 13">tRNA modification; tRNA-queuosine biosynthesis.</text>
</comment>
<keyword evidence="7 13" id="KW-0671">Queuosine biosynthesis</keyword>
<dbReference type="InterPro" id="IPR036100">
    <property type="entry name" value="QueA_sf"/>
</dbReference>
<dbReference type="InterPro" id="IPR042119">
    <property type="entry name" value="QueA_dom2"/>
</dbReference>
<dbReference type="NCBIfam" id="TIGR00113">
    <property type="entry name" value="queA"/>
    <property type="match status" value="1"/>
</dbReference>
<dbReference type="PANTHER" id="PTHR30307">
    <property type="entry name" value="S-ADENOSYLMETHIONINE:TRNA RIBOSYLTRANSFERASE-ISOMERASE"/>
    <property type="match status" value="1"/>
</dbReference>
<accession>A0A1I0V9L0</accession>
<dbReference type="RefSeq" id="WP_092060137.1">
    <property type="nucleotide sequence ID" value="NZ_FOJU01000001.1"/>
</dbReference>
<evidence type="ECO:0000256" key="9">
    <source>
        <dbReference type="ARBA" id="ARBA00061210"/>
    </source>
</evidence>
<keyword evidence="4 13" id="KW-0963">Cytoplasm</keyword>
<evidence type="ECO:0000256" key="4">
    <source>
        <dbReference type="ARBA" id="ARBA00022490"/>
    </source>
</evidence>
<evidence type="ECO:0000256" key="12">
    <source>
        <dbReference type="ARBA" id="ARBA00076160"/>
    </source>
</evidence>
<evidence type="ECO:0000313" key="15">
    <source>
        <dbReference type="Proteomes" id="UP000198796"/>
    </source>
</evidence>
<keyword evidence="14" id="KW-0413">Isomerase</keyword>
<comment type="similarity">
    <text evidence="9 13">Belongs to the QueA family.</text>
</comment>
<dbReference type="Proteomes" id="UP000198796">
    <property type="component" value="Unassembled WGS sequence"/>
</dbReference>
<dbReference type="EMBL" id="FOJU01000001">
    <property type="protein sequence ID" value="SFA73015.1"/>
    <property type="molecule type" value="Genomic_DNA"/>
</dbReference>
<keyword evidence="6 13" id="KW-0949">S-adenosyl-L-methionine</keyword>
<evidence type="ECO:0000256" key="5">
    <source>
        <dbReference type="ARBA" id="ARBA00022679"/>
    </source>
</evidence>
<protein>
    <recommendedName>
        <fullName evidence="11 13">S-adenosylmethionine:tRNA ribosyltransferase-isomerase</fullName>
        <ecNumber evidence="10 13">2.4.99.17</ecNumber>
    </recommendedName>
    <alternativeName>
        <fullName evidence="12 13">Queuosine biosynthesis protein QueA</fullName>
    </alternativeName>
</protein>
<evidence type="ECO:0000256" key="7">
    <source>
        <dbReference type="ARBA" id="ARBA00022785"/>
    </source>
</evidence>
<dbReference type="Pfam" id="PF02547">
    <property type="entry name" value="Queuosine_synth"/>
    <property type="match status" value="1"/>
</dbReference>
<dbReference type="Gene3D" id="3.40.1780.10">
    <property type="entry name" value="QueA-like"/>
    <property type="match status" value="2"/>
</dbReference>
<dbReference type="UniPathway" id="UPA00392"/>
<organism evidence="14 15">
    <name type="scientific">Poseidonocella pacifica</name>
    <dbReference type="NCBI Taxonomy" id="871651"/>
    <lineage>
        <taxon>Bacteria</taxon>
        <taxon>Pseudomonadati</taxon>
        <taxon>Pseudomonadota</taxon>
        <taxon>Alphaproteobacteria</taxon>
        <taxon>Rhodobacterales</taxon>
        <taxon>Roseobacteraceae</taxon>
        <taxon>Poseidonocella</taxon>
    </lineage>
</organism>
<dbReference type="EC" id="2.4.99.17" evidence="10 13"/>
<dbReference type="HAMAP" id="MF_00113">
    <property type="entry name" value="QueA"/>
    <property type="match status" value="1"/>
</dbReference>
<evidence type="ECO:0000256" key="8">
    <source>
        <dbReference type="ARBA" id="ARBA00052751"/>
    </source>
</evidence>
<evidence type="ECO:0000256" key="2">
    <source>
        <dbReference type="ARBA" id="ARBA00004691"/>
    </source>
</evidence>
<keyword evidence="15" id="KW-1185">Reference proteome</keyword>
<dbReference type="InterPro" id="IPR042118">
    <property type="entry name" value="QueA_dom1"/>
</dbReference>
<dbReference type="NCBIfam" id="NF001140">
    <property type="entry name" value="PRK00147.1"/>
    <property type="match status" value="1"/>
</dbReference>
<evidence type="ECO:0000256" key="10">
    <source>
        <dbReference type="ARBA" id="ARBA00066503"/>
    </source>
</evidence>
<dbReference type="STRING" id="871651.SAMN05421688_0433"/>
<keyword evidence="5 13" id="KW-0808">Transferase</keyword>